<dbReference type="RefSeq" id="WP_239168758.1">
    <property type="nucleotide sequence ID" value="NZ_BAAABO010000006.1"/>
</dbReference>
<evidence type="ECO:0000259" key="3">
    <source>
        <dbReference type="Pfam" id="PF05378"/>
    </source>
</evidence>
<name>A0ABQ3Y2S7_9ACTN</name>
<dbReference type="Proteomes" id="UP000609879">
    <property type="component" value="Unassembled WGS sequence"/>
</dbReference>
<comment type="caution">
    <text evidence="5">The sequence shown here is derived from an EMBL/GenBank/DDBJ whole genome shotgun (WGS) entry which is preliminary data.</text>
</comment>
<evidence type="ECO:0000313" key="5">
    <source>
        <dbReference type="EMBL" id="GID74294.1"/>
    </source>
</evidence>
<dbReference type="Pfam" id="PF19278">
    <property type="entry name" value="Hydant_A_C"/>
    <property type="match status" value="1"/>
</dbReference>
<organism evidence="5 6">
    <name type="scientific">Paractinoplanes deccanensis</name>
    <dbReference type="NCBI Taxonomy" id="113561"/>
    <lineage>
        <taxon>Bacteria</taxon>
        <taxon>Bacillati</taxon>
        <taxon>Actinomycetota</taxon>
        <taxon>Actinomycetes</taxon>
        <taxon>Micromonosporales</taxon>
        <taxon>Micromonosporaceae</taxon>
        <taxon>Paractinoplanes</taxon>
    </lineage>
</organism>
<feature type="region of interest" description="Disordered" evidence="1">
    <location>
        <begin position="548"/>
        <end position="567"/>
    </location>
</feature>
<accession>A0ABQ3Y2S7</accession>
<feature type="domain" description="Hydantoinase/oxoprolinase N-terminal" evidence="3">
    <location>
        <begin position="6"/>
        <end position="180"/>
    </location>
</feature>
<dbReference type="EMBL" id="BOMI01000057">
    <property type="protein sequence ID" value="GID74294.1"/>
    <property type="molecule type" value="Genomic_DNA"/>
</dbReference>
<dbReference type="PANTHER" id="PTHR11365:SF23">
    <property type="entry name" value="HYPOTHETICAL 5-OXOPROLINASE (EUROFUNG)-RELATED"/>
    <property type="match status" value="1"/>
</dbReference>
<evidence type="ECO:0000259" key="4">
    <source>
        <dbReference type="Pfam" id="PF19278"/>
    </source>
</evidence>
<proteinExistence type="predicted"/>
<dbReference type="InterPro" id="IPR045079">
    <property type="entry name" value="Oxoprolinase-like"/>
</dbReference>
<evidence type="ECO:0000256" key="1">
    <source>
        <dbReference type="SAM" id="MobiDB-lite"/>
    </source>
</evidence>
<evidence type="ECO:0008006" key="7">
    <source>
        <dbReference type="Google" id="ProtNLM"/>
    </source>
</evidence>
<dbReference type="Pfam" id="PF05378">
    <property type="entry name" value="Hydant_A_N"/>
    <property type="match status" value="1"/>
</dbReference>
<reference evidence="5 6" key="1">
    <citation type="submission" date="2021-01" db="EMBL/GenBank/DDBJ databases">
        <title>Whole genome shotgun sequence of Actinoplanes deccanensis NBRC 13994.</title>
        <authorList>
            <person name="Komaki H."/>
            <person name="Tamura T."/>
        </authorList>
    </citation>
    <scope>NUCLEOTIDE SEQUENCE [LARGE SCALE GENOMIC DNA]</scope>
    <source>
        <strain evidence="5 6">NBRC 13994</strain>
    </source>
</reference>
<feature type="domain" description="Hydantoinase A/oxoprolinase" evidence="2">
    <location>
        <begin position="201"/>
        <end position="487"/>
    </location>
</feature>
<feature type="domain" description="Acetophenone carboxylase-like C-terminal" evidence="4">
    <location>
        <begin position="627"/>
        <end position="731"/>
    </location>
</feature>
<evidence type="ECO:0000259" key="2">
    <source>
        <dbReference type="Pfam" id="PF01968"/>
    </source>
</evidence>
<dbReference type="InterPro" id="IPR008040">
    <property type="entry name" value="Hydant_A_N"/>
</dbReference>
<protein>
    <recommendedName>
        <fullName evidence="7">N-methylhydantoinase A</fullName>
    </recommendedName>
</protein>
<dbReference type="PANTHER" id="PTHR11365">
    <property type="entry name" value="5-OXOPROLINASE RELATED"/>
    <property type="match status" value="1"/>
</dbReference>
<sequence length="742" mass="76549">MTSTSRVAIDVGGTFTDVVELTPATGEIRFGKVPTTPSQPTAGVLDAFGTTRAPMADIGMFTHGTTLGLNALLTRTGARTAVIGTAGFRDVYLLGRTDRRTNYDITYRPPPALLERYDTFEVPERSLFDGSVHLPLDEDAARAVATEIASRGYDSVAVAFLHSYANPAHETRMREILAEVAPDVVVTVSHELSREYREYERTSTAVLDAYVKPIVRRYLTRLEGELAAGGFEGRFLMTRSGGGAMTASAAREQPVSLILSGPAGGVIGAAEFGKLIGSDNLITIDMGGTSLDASLVIDGQPVLHQGAEFESLPINTPSLYIHTIGAGGGSIAWLDGAGALQVGPQSAGADPGPASYGKGGTQPTFTDAALAVGYMGGSAALGGRLTLDDRAALDALSLLADKLDMSPLALARGIIRISTTKIMGAVRAITVEVGRDPKDFALLSFGGGGGLVAVDVAHELGIPRVIVPPGQGAFSAFGMLFADVQHDFARTAVTPLASLDSPEVEASFAEMGLDAAAALAADGFGADAQVLTRSVDVRYAGQEHSVTVPVPATPPAGTSPAAALTSPASLAPAPTSLAAAPTSLAGAPTSLSPAATSLAAAPTSLAAAPTSLSPAPTSLAAVVMREFTELHERQYGHVMDDPIEVTTLRLRATGRVEKPALSLLPERDSGPVRAEGTRDVYVSAAEPAVPYALYTREALLAGDEIAGPAVIHEHTATTVIHAGDHLRVGSHGEMVITIKAAS</sequence>
<dbReference type="Pfam" id="PF01968">
    <property type="entry name" value="Hydantoinase_A"/>
    <property type="match status" value="1"/>
</dbReference>
<keyword evidence="6" id="KW-1185">Reference proteome</keyword>
<gene>
    <name evidence="5" type="ORF">Ade02nite_29350</name>
</gene>
<dbReference type="InterPro" id="IPR002821">
    <property type="entry name" value="Hydantoinase_A"/>
</dbReference>
<dbReference type="InterPro" id="IPR049517">
    <property type="entry name" value="ACX-like_C"/>
</dbReference>
<evidence type="ECO:0000313" key="6">
    <source>
        <dbReference type="Proteomes" id="UP000609879"/>
    </source>
</evidence>